<dbReference type="PROSITE" id="PS00383">
    <property type="entry name" value="TYR_PHOSPHATASE_1"/>
    <property type="match status" value="1"/>
</dbReference>
<feature type="region of interest" description="Disordered" evidence="1">
    <location>
        <begin position="215"/>
        <end position="242"/>
    </location>
</feature>
<evidence type="ECO:0000256" key="1">
    <source>
        <dbReference type="SAM" id="MobiDB-lite"/>
    </source>
</evidence>
<feature type="domain" description="Tyrosine specific protein phosphatases" evidence="2">
    <location>
        <begin position="85"/>
        <end position="138"/>
    </location>
</feature>
<dbReference type="EMBL" id="LAZR01009448">
    <property type="protein sequence ID" value="KKM72561.1"/>
    <property type="molecule type" value="Genomic_DNA"/>
</dbReference>
<dbReference type="PROSITE" id="PS50056">
    <property type="entry name" value="TYR_PHOSPHATASE_2"/>
    <property type="match status" value="1"/>
</dbReference>
<sequence length="242" mass="27733">MFDYNYMSVCEHLPAEEVLKIDGVKYYGASKSGVSSFIGDFVINFTPSPNMPPMKFKELTAHFQISFEEELLVPWPDYGTPQIKYSFWKALHKFIKDKGWKRVCFHCQAGHGRTGTALASMMIANLGYTAEEALEAVRLRYCYEAVETRGQCDYLEKIDRCYNNRDLPDKSTLVPAMVIKMIEREEQNRRKGITEGTATSGDALLNGKSVNWNDWDDYEPTPLPPGFIEYDEDEEKDKMDVG</sequence>
<dbReference type="AlphaFoldDB" id="A0A0F9KD30"/>
<gene>
    <name evidence="3" type="ORF">LCGC14_1419380</name>
</gene>
<dbReference type="InterPro" id="IPR029021">
    <property type="entry name" value="Prot-tyrosine_phosphatase-like"/>
</dbReference>
<dbReference type="Pfam" id="PF00102">
    <property type="entry name" value="Y_phosphatase"/>
    <property type="match status" value="1"/>
</dbReference>
<dbReference type="InterPro" id="IPR000387">
    <property type="entry name" value="Tyr_Pase_dom"/>
</dbReference>
<accession>A0A0F9KD30</accession>
<reference evidence="3" key="1">
    <citation type="journal article" date="2015" name="Nature">
        <title>Complex archaea that bridge the gap between prokaryotes and eukaryotes.</title>
        <authorList>
            <person name="Spang A."/>
            <person name="Saw J.H."/>
            <person name="Jorgensen S.L."/>
            <person name="Zaremba-Niedzwiedzka K."/>
            <person name="Martijn J."/>
            <person name="Lind A.E."/>
            <person name="van Eijk R."/>
            <person name="Schleper C."/>
            <person name="Guy L."/>
            <person name="Ettema T.J."/>
        </authorList>
    </citation>
    <scope>NUCLEOTIDE SEQUENCE</scope>
</reference>
<proteinExistence type="predicted"/>
<dbReference type="PANTHER" id="PTHR23339">
    <property type="entry name" value="TYROSINE SPECIFIC PROTEIN PHOSPHATASE AND DUAL SPECIFICITY PROTEIN PHOSPHATASE"/>
    <property type="match status" value="1"/>
</dbReference>
<dbReference type="Gene3D" id="3.90.190.10">
    <property type="entry name" value="Protein tyrosine phosphatase superfamily"/>
    <property type="match status" value="1"/>
</dbReference>
<dbReference type="GO" id="GO:0004725">
    <property type="term" value="F:protein tyrosine phosphatase activity"/>
    <property type="evidence" value="ECO:0007669"/>
    <property type="project" value="InterPro"/>
</dbReference>
<dbReference type="InterPro" id="IPR000242">
    <property type="entry name" value="PTP_cat"/>
</dbReference>
<dbReference type="InterPro" id="IPR016130">
    <property type="entry name" value="Tyr_Pase_AS"/>
</dbReference>
<dbReference type="SUPFAM" id="SSF52799">
    <property type="entry name" value="(Phosphotyrosine protein) phosphatases II"/>
    <property type="match status" value="1"/>
</dbReference>
<dbReference type="InterPro" id="IPR050561">
    <property type="entry name" value="PTP"/>
</dbReference>
<organism evidence="3">
    <name type="scientific">marine sediment metagenome</name>
    <dbReference type="NCBI Taxonomy" id="412755"/>
    <lineage>
        <taxon>unclassified sequences</taxon>
        <taxon>metagenomes</taxon>
        <taxon>ecological metagenomes</taxon>
    </lineage>
</organism>
<comment type="caution">
    <text evidence="3">The sequence shown here is derived from an EMBL/GenBank/DDBJ whole genome shotgun (WGS) entry which is preliminary data.</text>
</comment>
<evidence type="ECO:0000259" key="2">
    <source>
        <dbReference type="PROSITE" id="PS50056"/>
    </source>
</evidence>
<protein>
    <recommendedName>
        <fullName evidence="2">Tyrosine specific protein phosphatases domain-containing protein</fullName>
    </recommendedName>
</protein>
<evidence type="ECO:0000313" key="3">
    <source>
        <dbReference type="EMBL" id="KKM72561.1"/>
    </source>
</evidence>
<name>A0A0F9KD30_9ZZZZ</name>